<evidence type="ECO:0000256" key="1">
    <source>
        <dbReference type="ARBA" id="ARBA00004236"/>
    </source>
</evidence>
<keyword evidence="5" id="KW-1133">Transmembrane helix</keyword>
<evidence type="ECO:0000313" key="9">
    <source>
        <dbReference type="Proteomes" id="UP000708208"/>
    </source>
</evidence>
<dbReference type="Pfam" id="PF01130">
    <property type="entry name" value="CD36"/>
    <property type="match status" value="1"/>
</dbReference>
<dbReference type="PANTHER" id="PTHR11923:SF51">
    <property type="entry name" value="LYSOSOME MEMBRANE PROTEIN 2"/>
    <property type="match status" value="1"/>
</dbReference>
<gene>
    <name evidence="8" type="ORF">AFUS01_LOCUS32221</name>
</gene>
<name>A0A8J2KW95_9HEXA</name>
<dbReference type="OrthoDB" id="10024078at2759"/>
<accession>A0A8J2KW95</accession>
<dbReference type="GO" id="GO:0005737">
    <property type="term" value="C:cytoplasm"/>
    <property type="evidence" value="ECO:0007669"/>
    <property type="project" value="TreeGrafter"/>
</dbReference>
<evidence type="ECO:0000256" key="6">
    <source>
        <dbReference type="ARBA" id="ARBA00023136"/>
    </source>
</evidence>
<comment type="subcellular location">
    <subcellularLocation>
        <location evidence="1">Cell membrane</location>
    </subcellularLocation>
</comment>
<comment type="caution">
    <text evidence="8">The sequence shown here is derived from an EMBL/GenBank/DDBJ whole genome shotgun (WGS) entry which is preliminary data.</text>
</comment>
<evidence type="ECO:0000256" key="2">
    <source>
        <dbReference type="ARBA" id="ARBA00010532"/>
    </source>
</evidence>
<sequence length="142" mass="15802">VVKMVYNQPSEMMGIPTLRFGFSPDLFGSVKEYPENQCYCQDTWEYCQKGGVVSLAPCIGGAPVFASRPHFMGAHKDFIDGVVGMTPHGDYSSYADIEPHIGLPIKATLRIQINVELEPYESMPSFASVPHVMFPLLWLEEA</sequence>
<dbReference type="EMBL" id="CAJVCH010524849">
    <property type="protein sequence ID" value="CAG7821916.1"/>
    <property type="molecule type" value="Genomic_DNA"/>
</dbReference>
<protein>
    <submittedName>
        <fullName evidence="8">Uncharacterized protein</fullName>
    </submittedName>
</protein>
<dbReference type="GO" id="GO:0005044">
    <property type="term" value="F:scavenger receptor activity"/>
    <property type="evidence" value="ECO:0007669"/>
    <property type="project" value="TreeGrafter"/>
</dbReference>
<dbReference type="AlphaFoldDB" id="A0A8J2KW95"/>
<reference evidence="8" key="1">
    <citation type="submission" date="2021-06" db="EMBL/GenBank/DDBJ databases">
        <authorList>
            <person name="Hodson N. C."/>
            <person name="Mongue J. A."/>
            <person name="Jaron S. K."/>
        </authorList>
    </citation>
    <scope>NUCLEOTIDE SEQUENCE</scope>
</reference>
<feature type="non-terminal residue" evidence="8">
    <location>
        <position position="1"/>
    </location>
</feature>
<keyword evidence="6" id="KW-0472">Membrane</keyword>
<keyword evidence="3" id="KW-1003">Cell membrane</keyword>
<evidence type="ECO:0000256" key="4">
    <source>
        <dbReference type="ARBA" id="ARBA00022692"/>
    </source>
</evidence>
<evidence type="ECO:0000313" key="8">
    <source>
        <dbReference type="EMBL" id="CAG7821916.1"/>
    </source>
</evidence>
<comment type="similarity">
    <text evidence="2">Belongs to the CD36 family.</text>
</comment>
<keyword evidence="7" id="KW-0325">Glycoprotein</keyword>
<keyword evidence="4" id="KW-0812">Transmembrane</keyword>
<dbReference type="GO" id="GO:0005886">
    <property type="term" value="C:plasma membrane"/>
    <property type="evidence" value="ECO:0007669"/>
    <property type="project" value="UniProtKB-SubCell"/>
</dbReference>
<evidence type="ECO:0000256" key="3">
    <source>
        <dbReference type="ARBA" id="ARBA00022475"/>
    </source>
</evidence>
<organism evidence="8 9">
    <name type="scientific">Allacma fusca</name>
    <dbReference type="NCBI Taxonomy" id="39272"/>
    <lineage>
        <taxon>Eukaryota</taxon>
        <taxon>Metazoa</taxon>
        <taxon>Ecdysozoa</taxon>
        <taxon>Arthropoda</taxon>
        <taxon>Hexapoda</taxon>
        <taxon>Collembola</taxon>
        <taxon>Symphypleona</taxon>
        <taxon>Sminthuridae</taxon>
        <taxon>Allacma</taxon>
    </lineage>
</organism>
<dbReference type="PANTHER" id="PTHR11923">
    <property type="entry name" value="SCAVENGER RECEPTOR CLASS B TYPE-1 SR-B1"/>
    <property type="match status" value="1"/>
</dbReference>
<evidence type="ECO:0000256" key="5">
    <source>
        <dbReference type="ARBA" id="ARBA00022989"/>
    </source>
</evidence>
<proteinExistence type="inferred from homology"/>
<dbReference type="Proteomes" id="UP000708208">
    <property type="component" value="Unassembled WGS sequence"/>
</dbReference>
<keyword evidence="9" id="KW-1185">Reference proteome</keyword>
<dbReference type="InterPro" id="IPR002159">
    <property type="entry name" value="CD36_fam"/>
</dbReference>
<evidence type="ECO:0000256" key="7">
    <source>
        <dbReference type="ARBA" id="ARBA00023180"/>
    </source>
</evidence>